<name>A0A1C4X4F1_MICEC</name>
<feature type="binding site" evidence="4">
    <location>
        <position position="96"/>
    </location>
    <ligand>
        <name>Mg(2+)</name>
        <dbReference type="ChEBI" id="CHEBI:18420"/>
        <label>1</label>
        <note>catalytic</note>
    </ligand>
</feature>
<evidence type="ECO:0000256" key="2">
    <source>
        <dbReference type="ARBA" id="ARBA00022801"/>
    </source>
</evidence>
<dbReference type="GO" id="GO:0046872">
    <property type="term" value="F:metal ion binding"/>
    <property type="evidence" value="ECO:0007669"/>
    <property type="project" value="UniProtKB-KW"/>
</dbReference>
<dbReference type="InParanoid" id="A0A1C4X4F1"/>
<sequence length="270" mass="29013">MVDDTLLDDVGGLLRKAAEQIVVPLFRRLDDHEITEKAPGDVVTVADQRAEEMISEELLRLRPGSVVVGEEAVAADPALLAHLRATGDVWLVDPVDGTANFASGQRPFALMVALLTEGEPAASWILDPLADNLAVGRAGAGVRLDGRTVDTAGRVPPLDELRGASMSHYLPPPMRSRATAGGRRLGEVLPGQHCAGREYLDVLAGTQHFVLFWRTFPWDHVPGALLVREAGGVVRRFDGTDYHPAVDDHGLLVAANEQIWDAVHAALLAD</sequence>
<dbReference type="AlphaFoldDB" id="A0A1C4X4F1"/>
<dbReference type="RefSeq" id="WP_088981975.1">
    <property type="nucleotide sequence ID" value="NZ_LT607413.1"/>
</dbReference>
<dbReference type="GO" id="GO:0006020">
    <property type="term" value="P:inositol metabolic process"/>
    <property type="evidence" value="ECO:0007669"/>
    <property type="project" value="TreeGrafter"/>
</dbReference>
<dbReference type="PROSITE" id="PS00629">
    <property type="entry name" value="IMP_1"/>
    <property type="match status" value="1"/>
</dbReference>
<keyword evidence="3 4" id="KW-0460">Magnesium</keyword>
<dbReference type="SUPFAM" id="SSF56655">
    <property type="entry name" value="Carbohydrate phosphatase"/>
    <property type="match status" value="1"/>
</dbReference>
<evidence type="ECO:0000313" key="6">
    <source>
        <dbReference type="Proteomes" id="UP000198253"/>
    </source>
</evidence>
<evidence type="ECO:0000256" key="1">
    <source>
        <dbReference type="ARBA" id="ARBA00022723"/>
    </source>
</evidence>
<dbReference type="GO" id="GO:0008934">
    <property type="term" value="F:inositol monophosphate 1-phosphatase activity"/>
    <property type="evidence" value="ECO:0007669"/>
    <property type="project" value="TreeGrafter"/>
</dbReference>
<evidence type="ECO:0000256" key="4">
    <source>
        <dbReference type="PIRSR" id="PIRSR600760-2"/>
    </source>
</evidence>
<dbReference type="Pfam" id="PF00459">
    <property type="entry name" value="Inositol_P"/>
    <property type="match status" value="1"/>
</dbReference>
<dbReference type="Gene3D" id="3.30.540.10">
    <property type="entry name" value="Fructose-1,6-Bisphosphatase, subunit A, domain 1"/>
    <property type="match status" value="1"/>
</dbReference>
<comment type="cofactor">
    <cofactor evidence="4">
        <name>Mg(2+)</name>
        <dbReference type="ChEBI" id="CHEBI:18420"/>
    </cofactor>
</comment>
<feature type="binding site" evidence="4">
    <location>
        <position position="70"/>
    </location>
    <ligand>
        <name>Mg(2+)</name>
        <dbReference type="ChEBI" id="CHEBI:18420"/>
        <label>1</label>
        <note>catalytic</note>
    </ligand>
</feature>
<evidence type="ECO:0000313" key="5">
    <source>
        <dbReference type="EMBL" id="SCF03353.1"/>
    </source>
</evidence>
<keyword evidence="2" id="KW-0378">Hydrolase</keyword>
<protein>
    <submittedName>
        <fullName evidence="5">Fructose-1,6-bisphosphatase</fullName>
    </submittedName>
</protein>
<keyword evidence="6" id="KW-1185">Reference proteome</keyword>
<dbReference type="OrthoDB" id="9772456at2"/>
<dbReference type="PANTHER" id="PTHR20854">
    <property type="entry name" value="INOSITOL MONOPHOSPHATASE"/>
    <property type="match status" value="1"/>
</dbReference>
<feature type="binding site" evidence="4">
    <location>
        <position position="93"/>
    </location>
    <ligand>
        <name>Mg(2+)</name>
        <dbReference type="ChEBI" id="CHEBI:18420"/>
        <label>2</label>
    </ligand>
</feature>
<feature type="binding site" evidence="4">
    <location>
        <position position="219"/>
    </location>
    <ligand>
        <name>Mg(2+)</name>
        <dbReference type="ChEBI" id="CHEBI:18420"/>
        <label>1</label>
        <note>catalytic</note>
    </ligand>
</feature>
<dbReference type="InterPro" id="IPR020583">
    <property type="entry name" value="Inositol_monoP_metal-BS"/>
</dbReference>
<dbReference type="Gene3D" id="3.40.190.80">
    <property type="match status" value="1"/>
</dbReference>
<reference evidence="6" key="1">
    <citation type="submission" date="2016-06" db="EMBL/GenBank/DDBJ databases">
        <authorList>
            <person name="Varghese N."/>
            <person name="Submissions Spin"/>
        </authorList>
    </citation>
    <scope>NUCLEOTIDE SEQUENCE [LARGE SCALE GENOMIC DNA]</scope>
    <source>
        <strain evidence="6">DSM 43816</strain>
    </source>
</reference>
<dbReference type="GO" id="GO:0007165">
    <property type="term" value="P:signal transduction"/>
    <property type="evidence" value="ECO:0007669"/>
    <property type="project" value="TreeGrafter"/>
</dbReference>
<accession>A0A1C4X4F1</accession>
<dbReference type="EMBL" id="LT607413">
    <property type="protein sequence ID" value="SCF03353.1"/>
    <property type="molecule type" value="Genomic_DNA"/>
</dbReference>
<gene>
    <name evidence="5" type="ORF">GA0070618_2745</name>
</gene>
<evidence type="ECO:0000256" key="3">
    <source>
        <dbReference type="ARBA" id="ARBA00022842"/>
    </source>
</evidence>
<dbReference type="PRINTS" id="PR00377">
    <property type="entry name" value="IMPHPHTASES"/>
</dbReference>
<proteinExistence type="predicted"/>
<dbReference type="InterPro" id="IPR000760">
    <property type="entry name" value="Inositol_monophosphatase-like"/>
</dbReference>
<dbReference type="Proteomes" id="UP000198253">
    <property type="component" value="Chromosome I"/>
</dbReference>
<organism evidence="5 6">
    <name type="scientific">Micromonospora echinospora</name>
    <name type="common">Micromonospora purpurea</name>
    <dbReference type="NCBI Taxonomy" id="1877"/>
    <lineage>
        <taxon>Bacteria</taxon>
        <taxon>Bacillati</taxon>
        <taxon>Actinomycetota</taxon>
        <taxon>Actinomycetes</taxon>
        <taxon>Micromonosporales</taxon>
        <taxon>Micromonosporaceae</taxon>
        <taxon>Micromonospora</taxon>
    </lineage>
</organism>
<dbReference type="PANTHER" id="PTHR20854:SF4">
    <property type="entry name" value="INOSITOL-1-MONOPHOSPHATASE-RELATED"/>
    <property type="match status" value="1"/>
</dbReference>
<keyword evidence="1 4" id="KW-0479">Metal-binding</keyword>